<organism evidence="10 11">
    <name type="scientific">Brevifollis gellanilyticus</name>
    <dbReference type="NCBI Taxonomy" id="748831"/>
    <lineage>
        <taxon>Bacteria</taxon>
        <taxon>Pseudomonadati</taxon>
        <taxon>Verrucomicrobiota</taxon>
        <taxon>Verrucomicrobiia</taxon>
        <taxon>Verrucomicrobiales</taxon>
        <taxon>Verrucomicrobiaceae</taxon>
    </lineage>
</organism>
<keyword evidence="7" id="KW-0460">Magnesium</keyword>
<evidence type="ECO:0000256" key="7">
    <source>
        <dbReference type="ARBA" id="ARBA00022842"/>
    </source>
</evidence>
<keyword evidence="8" id="KW-0289">Folate biosynthesis</keyword>
<dbReference type="SUPFAM" id="SSF51717">
    <property type="entry name" value="Dihydropteroate synthetase-like"/>
    <property type="match status" value="1"/>
</dbReference>
<dbReference type="GO" id="GO:0046656">
    <property type="term" value="P:folic acid biosynthetic process"/>
    <property type="evidence" value="ECO:0007669"/>
    <property type="project" value="UniProtKB-KW"/>
</dbReference>
<dbReference type="CDD" id="cd00739">
    <property type="entry name" value="DHPS"/>
    <property type="match status" value="1"/>
</dbReference>
<accession>A0A512MET5</accession>
<proteinExistence type="predicted"/>
<evidence type="ECO:0000313" key="10">
    <source>
        <dbReference type="EMBL" id="GEP45247.1"/>
    </source>
</evidence>
<dbReference type="InterPro" id="IPR000489">
    <property type="entry name" value="Pterin-binding_dom"/>
</dbReference>
<dbReference type="Proteomes" id="UP000321577">
    <property type="component" value="Unassembled WGS sequence"/>
</dbReference>
<evidence type="ECO:0000256" key="8">
    <source>
        <dbReference type="ARBA" id="ARBA00022909"/>
    </source>
</evidence>
<dbReference type="NCBIfam" id="TIGR01496">
    <property type="entry name" value="DHPS"/>
    <property type="match status" value="1"/>
</dbReference>
<dbReference type="PANTHER" id="PTHR20941:SF1">
    <property type="entry name" value="FOLIC ACID SYNTHESIS PROTEIN FOL1"/>
    <property type="match status" value="1"/>
</dbReference>
<gene>
    <name evidence="10" type="ORF">BGE01nite_45380</name>
</gene>
<dbReference type="InterPro" id="IPR006390">
    <property type="entry name" value="DHP_synth_dom"/>
</dbReference>
<dbReference type="InterPro" id="IPR045031">
    <property type="entry name" value="DHP_synth-like"/>
</dbReference>
<dbReference type="GO" id="GO:0046872">
    <property type="term" value="F:metal ion binding"/>
    <property type="evidence" value="ECO:0007669"/>
    <property type="project" value="UniProtKB-KW"/>
</dbReference>
<name>A0A512MET5_9BACT</name>
<evidence type="ECO:0000313" key="11">
    <source>
        <dbReference type="Proteomes" id="UP000321577"/>
    </source>
</evidence>
<dbReference type="GO" id="GO:0005829">
    <property type="term" value="C:cytosol"/>
    <property type="evidence" value="ECO:0007669"/>
    <property type="project" value="TreeGrafter"/>
</dbReference>
<comment type="catalytic activity">
    <reaction evidence="1">
        <text>(7,8-dihydropterin-6-yl)methyl diphosphate + 4-aminobenzoate = 7,8-dihydropteroate + diphosphate</text>
        <dbReference type="Rhea" id="RHEA:19949"/>
        <dbReference type="ChEBI" id="CHEBI:17836"/>
        <dbReference type="ChEBI" id="CHEBI:17839"/>
        <dbReference type="ChEBI" id="CHEBI:33019"/>
        <dbReference type="ChEBI" id="CHEBI:72950"/>
        <dbReference type="EC" id="2.5.1.15"/>
    </reaction>
</comment>
<dbReference type="EMBL" id="BKAG01000045">
    <property type="protein sequence ID" value="GEP45247.1"/>
    <property type="molecule type" value="Genomic_DNA"/>
</dbReference>
<dbReference type="EC" id="2.5.1.15" evidence="4"/>
<dbReference type="InterPro" id="IPR011005">
    <property type="entry name" value="Dihydropteroate_synth-like_sf"/>
</dbReference>
<keyword evidence="11" id="KW-1185">Reference proteome</keyword>
<reference evidence="10 11" key="1">
    <citation type="submission" date="2019-07" db="EMBL/GenBank/DDBJ databases">
        <title>Whole genome shotgun sequence of Brevifollis gellanilyticus NBRC 108608.</title>
        <authorList>
            <person name="Hosoyama A."/>
            <person name="Uohara A."/>
            <person name="Ohji S."/>
            <person name="Ichikawa N."/>
        </authorList>
    </citation>
    <scope>NUCLEOTIDE SEQUENCE [LARGE SCALE GENOMIC DNA]</scope>
    <source>
        <strain evidence="10 11">NBRC 108608</strain>
    </source>
</reference>
<dbReference type="Gene3D" id="3.20.20.20">
    <property type="entry name" value="Dihydropteroate synthase-like"/>
    <property type="match status" value="1"/>
</dbReference>
<evidence type="ECO:0000259" key="9">
    <source>
        <dbReference type="PROSITE" id="PS50972"/>
    </source>
</evidence>
<evidence type="ECO:0000256" key="2">
    <source>
        <dbReference type="ARBA" id="ARBA00001946"/>
    </source>
</evidence>
<dbReference type="GO" id="GO:0046654">
    <property type="term" value="P:tetrahydrofolate biosynthetic process"/>
    <property type="evidence" value="ECO:0007669"/>
    <property type="project" value="TreeGrafter"/>
</dbReference>
<dbReference type="PROSITE" id="PS50972">
    <property type="entry name" value="PTERIN_BINDING"/>
    <property type="match status" value="1"/>
</dbReference>
<comment type="caution">
    <text evidence="10">The sequence shown here is derived from an EMBL/GenBank/DDBJ whole genome shotgun (WGS) entry which is preliminary data.</text>
</comment>
<evidence type="ECO:0000256" key="1">
    <source>
        <dbReference type="ARBA" id="ARBA00000012"/>
    </source>
</evidence>
<feature type="domain" description="Pterin-binding" evidence="9">
    <location>
        <begin position="1"/>
        <end position="264"/>
    </location>
</feature>
<evidence type="ECO:0000256" key="4">
    <source>
        <dbReference type="ARBA" id="ARBA00012458"/>
    </source>
</evidence>
<dbReference type="OrthoDB" id="9811744at2"/>
<sequence length="270" mass="29864">MGIVNINDDSFCGDGTLDPQQALAQAEQQIRDGADIIDIGAESARTNRGAITVEEEIQRLLPFIEAWPRVVESLDLARWDAQQLWPPLLSINTWRSEVIQAVLPHGGDIINDISALPNDTNAKLCARHGASLLIMHSVGQPKVPHTHVQYEDIMQTLEAFFDEKIALAVRSGLSPEHLILDPGIDFAKQREDNLTIYRHADRLQKWGRPVLMPVSRKTVIGQVLDLPQATDRDAGTLACISAGMQRGAQIYRVHNVKAAAQAVKVLWAVR</sequence>
<comment type="cofactor">
    <cofactor evidence="2">
        <name>Mg(2+)</name>
        <dbReference type="ChEBI" id="CHEBI:18420"/>
    </cofactor>
</comment>
<evidence type="ECO:0000256" key="5">
    <source>
        <dbReference type="ARBA" id="ARBA00022679"/>
    </source>
</evidence>
<keyword evidence="5" id="KW-0808">Transferase</keyword>
<dbReference type="AlphaFoldDB" id="A0A512MET5"/>
<dbReference type="PANTHER" id="PTHR20941">
    <property type="entry name" value="FOLATE SYNTHESIS PROTEINS"/>
    <property type="match status" value="1"/>
</dbReference>
<evidence type="ECO:0000256" key="6">
    <source>
        <dbReference type="ARBA" id="ARBA00022723"/>
    </source>
</evidence>
<dbReference type="Pfam" id="PF00809">
    <property type="entry name" value="Pterin_bind"/>
    <property type="match status" value="1"/>
</dbReference>
<keyword evidence="6" id="KW-0479">Metal-binding</keyword>
<dbReference type="GO" id="GO:0004156">
    <property type="term" value="F:dihydropteroate synthase activity"/>
    <property type="evidence" value="ECO:0007669"/>
    <property type="project" value="UniProtKB-EC"/>
</dbReference>
<comment type="pathway">
    <text evidence="3">Cofactor biosynthesis; tetrahydrofolate biosynthesis; 7,8-dihydrofolate from 2-amino-4-hydroxy-6-hydroxymethyl-7,8-dihydropteridine diphosphate and 4-aminobenzoate: step 1/2.</text>
</comment>
<protein>
    <recommendedName>
        <fullName evidence="4">dihydropteroate synthase</fullName>
        <ecNumber evidence="4">2.5.1.15</ecNumber>
    </recommendedName>
</protein>
<evidence type="ECO:0000256" key="3">
    <source>
        <dbReference type="ARBA" id="ARBA00004763"/>
    </source>
</evidence>